<reference evidence="1" key="1">
    <citation type="submission" date="2019-12" db="EMBL/GenBank/DDBJ databases">
        <title>Genome sequencing and annotation of Brassica cretica.</title>
        <authorList>
            <person name="Studholme D.J."/>
            <person name="Sarris P.F."/>
        </authorList>
    </citation>
    <scope>NUCLEOTIDE SEQUENCE</scope>
    <source>
        <strain evidence="1">PFS-001/15</strain>
        <tissue evidence="1">Leaf</tissue>
    </source>
</reference>
<dbReference type="PANTHER" id="PTHR36776">
    <property type="entry name" value="EXPRESSED PROTEIN"/>
    <property type="match status" value="1"/>
</dbReference>
<accession>A0A8S9FUM5</accession>
<organism evidence="1 2">
    <name type="scientific">Brassica cretica</name>
    <name type="common">Mustard</name>
    <dbReference type="NCBI Taxonomy" id="69181"/>
    <lineage>
        <taxon>Eukaryota</taxon>
        <taxon>Viridiplantae</taxon>
        <taxon>Streptophyta</taxon>
        <taxon>Embryophyta</taxon>
        <taxon>Tracheophyta</taxon>
        <taxon>Spermatophyta</taxon>
        <taxon>Magnoliopsida</taxon>
        <taxon>eudicotyledons</taxon>
        <taxon>Gunneridae</taxon>
        <taxon>Pentapetalae</taxon>
        <taxon>rosids</taxon>
        <taxon>malvids</taxon>
        <taxon>Brassicales</taxon>
        <taxon>Brassicaceae</taxon>
        <taxon>Brassiceae</taxon>
        <taxon>Brassica</taxon>
    </lineage>
</organism>
<name>A0A8S9FUM5_BRACR</name>
<dbReference type="EMBL" id="QGKW02002228">
    <property type="protein sequence ID" value="KAF2537363.1"/>
    <property type="molecule type" value="Genomic_DNA"/>
</dbReference>
<protein>
    <submittedName>
        <fullName evidence="1">Uncharacterized protein</fullName>
    </submittedName>
</protein>
<comment type="caution">
    <text evidence="1">The sequence shown here is derived from an EMBL/GenBank/DDBJ whole genome shotgun (WGS) entry which is preliminary data.</text>
</comment>
<proteinExistence type="predicted"/>
<dbReference type="PANTHER" id="PTHR36776:SF1">
    <property type="entry name" value="EXPRESSED PROTEIN"/>
    <property type="match status" value="1"/>
</dbReference>
<dbReference type="AlphaFoldDB" id="A0A8S9FUM5"/>
<sequence>MSSWVCSYVTRNVVTSDHPPQHPFSLSQHFGSPASTRRASVKLPLTSMPKFRPLKLLKFRSLSSTHEGGEDSESVVQTLKIPDEWLLPSKAIEQTSSVSGSLFILKVAYFHKNSMLIFDISDQESEWLRVTLHKWLDDEYCPEPTNVEISNVAAKSFHTSLLEKETDMGTILLKMAQDLTSVSYQESFHGAFTSANAAINLIVERLES</sequence>
<gene>
    <name evidence="1" type="ORF">F2Q68_00018659</name>
</gene>
<evidence type="ECO:0000313" key="2">
    <source>
        <dbReference type="Proteomes" id="UP000712281"/>
    </source>
</evidence>
<dbReference type="Proteomes" id="UP000712281">
    <property type="component" value="Unassembled WGS sequence"/>
</dbReference>
<evidence type="ECO:0000313" key="1">
    <source>
        <dbReference type="EMBL" id="KAF2537363.1"/>
    </source>
</evidence>